<keyword evidence="6" id="KW-1185">Reference proteome</keyword>
<dbReference type="Proteomes" id="UP001194580">
    <property type="component" value="Unassembled WGS sequence"/>
</dbReference>
<dbReference type="GO" id="GO:0071630">
    <property type="term" value="P:nuclear protein quality control by the ubiquitin-proteasome system"/>
    <property type="evidence" value="ECO:0007669"/>
    <property type="project" value="UniProtKB-UniRule"/>
</dbReference>
<gene>
    <name evidence="5" type="primary">STS1</name>
    <name evidence="5" type="ORF">BGZ95_002746</name>
</gene>
<comment type="caution">
    <text evidence="5">The sequence shown here is derived from an EMBL/GenBank/DDBJ whole genome shotgun (WGS) entry which is preliminary data.</text>
</comment>
<dbReference type="GO" id="GO:0005737">
    <property type="term" value="C:cytoplasm"/>
    <property type="evidence" value="ECO:0007669"/>
    <property type="project" value="UniProtKB-SubCell"/>
</dbReference>
<keyword evidence="3" id="KW-0653">Protein transport</keyword>
<name>A0AAD4HA73_9FUNG</name>
<feature type="region of interest" description="Disordered" evidence="4">
    <location>
        <begin position="309"/>
        <end position="394"/>
    </location>
</feature>
<keyword evidence="2 3" id="KW-0539">Nucleus</keyword>
<dbReference type="GO" id="GO:0070628">
    <property type="term" value="F:proteasome binding"/>
    <property type="evidence" value="ECO:0007669"/>
    <property type="project" value="TreeGrafter"/>
</dbReference>
<reference evidence="5" key="1">
    <citation type="journal article" date="2020" name="Fungal Divers.">
        <title>Resolving the Mortierellaceae phylogeny through synthesis of multi-gene phylogenetics and phylogenomics.</title>
        <authorList>
            <person name="Vandepol N."/>
            <person name="Liber J."/>
            <person name="Desiro A."/>
            <person name="Na H."/>
            <person name="Kennedy M."/>
            <person name="Barry K."/>
            <person name="Grigoriev I.V."/>
            <person name="Miller A.N."/>
            <person name="O'Donnell K."/>
            <person name="Stajich J.E."/>
            <person name="Bonito G."/>
        </authorList>
    </citation>
    <scope>NUCLEOTIDE SEQUENCE</scope>
    <source>
        <strain evidence="5">NRRL 28262</strain>
    </source>
</reference>
<evidence type="ECO:0000256" key="3">
    <source>
        <dbReference type="RuleBase" id="RU368013"/>
    </source>
</evidence>
<dbReference type="GO" id="GO:0031144">
    <property type="term" value="P:proteasome localization"/>
    <property type="evidence" value="ECO:0007669"/>
    <property type="project" value="UniProtKB-UniRule"/>
</dbReference>
<dbReference type="InterPro" id="IPR038422">
    <property type="entry name" value="Cut8/Sts1_sf"/>
</dbReference>
<comment type="subunit">
    <text evidence="3">Binds the proteasome.</text>
</comment>
<dbReference type="GO" id="GO:0031965">
    <property type="term" value="C:nuclear membrane"/>
    <property type="evidence" value="ECO:0007669"/>
    <property type="project" value="TreeGrafter"/>
</dbReference>
<feature type="region of interest" description="Disordered" evidence="4">
    <location>
        <begin position="1"/>
        <end position="94"/>
    </location>
</feature>
<evidence type="ECO:0000256" key="4">
    <source>
        <dbReference type="SAM" id="MobiDB-lite"/>
    </source>
</evidence>
<keyword evidence="5" id="KW-0647">Proteasome</keyword>
<feature type="compositionally biased region" description="Polar residues" evidence="4">
    <location>
        <begin position="43"/>
        <end position="54"/>
    </location>
</feature>
<keyword evidence="3" id="KW-0963">Cytoplasm</keyword>
<evidence type="ECO:0000256" key="2">
    <source>
        <dbReference type="ARBA" id="ARBA00023242"/>
    </source>
</evidence>
<comment type="subcellular location">
    <subcellularLocation>
        <location evidence="3">Cytoplasm</location>
    </subcellularLocation>
    <subcellularLocation>
        <location evidence="3">Nucleus</location>
    </subcellularLocation>
</comment>
<evidence type="ECO:0000256" key="1">
    <source>
        <dbReference type="ARBA" id="ARBA00006199"/>
    </source>
</evidence>
<accession>A0AAD4HA73</accession>
<protein>
    <recommendedName>
        <fullName evidence="3">Tethering factor for nuclear proteasome STS1</fullName>
    </recommendedName>
</protein>
<keyword evidence="3" id="KW-0813">Transport</keyword>
<sequence length="394" mass="43364">MGDSPCFAIPHHAHSPSAFQHPHQFNGSLAQPRLPLHHRHLGSPSSQTMDTPRSTLKRKPSEDIDSPMPSSGPPSPSENNSDSNNDQAKVKRVRTAVQRVSKQKTVSKLIGTLTNAQLINLVNTLVDSHPSLAEDISNLVPRPTVASVQPYLAALETKMQESFPYTKWGPGRDDYSFNRVKPALDELVENLVDYTNHFTSPPEFPTTSFAFLHIATEFCQRLPNWDNPANNEHKSNLYKSLAEFWIKAIQDASSKLEEGKIYGQMTVQEWAKNLEQHNITSQGMFSSAIEEFKTKLGWIIGIHTPVSSFPSSLSSGSPRPSFGGATPNHNHGNNGNNHNGNNHSGSGSNGTNSSDGAGSPYQAQHHSQQQQHQQSHQRSQALGRNAGLGFHTRR</sequence>
<proteinExistence type="inferred from homology"/>
<dbReference type="PANTHER" id="PTHR28032">
    <property type="entry name" value="FI02826P"/>
    <property type="match status" value="1"/>
</dbReference>
<comment type="similarity">
    <text evidence="1 3">Belongs to the cut8/STS1 family.</text>
</comment>
<dbReference type="GO" id="GO:0000502">
    <property type="term" value="C:proteasome complex"/>
    <property type="evidence" value="ECO:0007669"/>
    <property type="project" value="UniProtKB-KW"/>
</dbReference>
<dbReference type="AlphaFoldDB" id="A0AAD4HA73"/>
<dbReference type="GO" id="GO:0015031">
    <property type="term" value="P:protein transport"/>
    <property type="evidence" value="ECO:0007669"/>
    <property type="project" value="UniProtKB-UniRule"/>
</dbReference>
<dbReference type="Gene3D" id="1.20.58.1590">
    <property type="entry name" value="Tethering factor for nuclear proteasome Cut8/Sts1"/>
    <property type="match status" value="1"/>
</dbReference>
<dbReference type="Pfam" id="PF08559">
    <property type="entry name" value="Cut8"/>
    <property type="match status" value="1"/>
</dbReference>
<dbReference type="EMBL" id="JAAAIL010000016">
    <property type="protein sequence ID" value="KAG0281504.1"/>
    <property type="molecule type" value="Genomic_DNA"/>
</dbReference>
<organism evidence="5 6">
    <name type="scientific">Linnemannia exigua</name>
    <dbReference type="NCBI Taxonomy" id="604196"/>
    <lineage>
        <taxon>Eukaryota</taxon>
        <taxon>Fungi</taxon>
        <taxon>Fungi incertae sedis</taxon>
        <taxon>Mucoromycota</taxon>
        <taxon>Mortierellomycotina</taxon>
        <taxon>Mortierellomycetes</taxon>
        <taxon>Mortierellales</taxon>
        <taxon>Mortierellaceae</taxon>
        <taxon>Linnemannia</taxon>
    </lineage>
</organism>
<feature type="compositionally biased region" description="Low complexity" evidence="4">
    <location>
        <begin position="309"/>
        <end position="381"/>
    </location>
</feature>
<dbReference type="InterPro" id="IPR013868">
    <property type="entry name" value="Cut8/Sts1_fam"/>
</dbReference>
<evidence type="ECO:0000313" key="6">
    <source>
        <dbReference type="Proteomes" id="UP001194580"/>
    </source>
</evidence>
<comment type="function">
    <text evidence="3">Involved in ubiquitin-mediated protein degradation. Regulatory factor in the ubiquitin/proteasome pathway that controls the turnover of proteasome substrates. Targets proteasomes to the nucleus and facilitates the degradation of nuclear proteins.</text>
</comment>
<dbReference type="PANTHER" id="PTHR28032:SF1">
    <property type="entry name" value="FI02826P"/>
    <property type="match status" value="1"/>
</dbReference>
<evidence type="ECO:0000313" key="5">
    <source>
        <dbReference type="EMBL" id="KAG0281504.1"/>
    </source>
</evidence>
<feature type="compositionally biased region" description="Low complexity" evidence="4">
    <location>
        <begin position="77"/>
        <end position="86"/>
    </location>
</feature>